<organism evidence="2 3">
    <name type="scientific">Wujia chipingensis</name>
    <dbReference type="NCBI Taxonomy" id="2763670"/>
    <lineage>
        <taxon>Bacteria</taxon>
        <taxon>Bacillati</taxon>
        <taxon>Bacillota</taxon>
        <taxon>Clostridia</taxon>
        <taxon>Lachnospirales</taxon>
        <taxon>Lachnospiraceae</taxon>
        <taxon>Wujia</taxon>
    </lineage>
</organism>
<dbReference type="PANTHER" id="PTHR35024:SF4">
    <property type="entry name" value="POLYMER-FORMING CYTOSKELETAL PROTEIN"/>
    <property type="match status" value="1"/>
</dbReference>
<dbReference type="RefSeq" id="WP_249320952.1">
    <property type="nucleotide sequence ID" value="NZ_CP060632.1"/>
</dbReference>
<keyword evidence="3" id="KW-1185">Reference proteome</keyword>
<evidence type="ECO:0000313" key="2">
    <source>
        <dbReference type="EMBL" id="QNL98833.1"/>
    </source>
</evidence>
<dbReference type="KEGG" id="wcp:H9Q76_08745"/>
<dbReference type="EMBL" id="CP060632">
    <property type="protein sequence ID" value="QNL98833.1"/>
    <property type="molecule type" value="Genomic_DNA"/>
</dbReference>
<evidence type="ECO:0000256" key="1">
    <source>
        <dbReference type="ARBA" id="ARBA00044755"/>
    </source>
</evidence>
<proteinExistence type="inferred from homology"/>
<dbReference type="PANTHER" id="PTHR35024">
    <property type="entry name" value="HYPOTHETICAL CYTOSOLIC PROTEIN"/>
    <property type="match status" value="1"/>
</dbReference>
<name>A0A7G9FJV2_9FIRM</name>
<gene>
    <name evidence="2" type="ORF">H9Q76_08745</name>
</gene>
<dbReference type="Pfam" id="PF04519">
    <property type="entry name" value="Bactofilin"/>
    <property type="match status" value="1"/>
</dbReference>
<dbReference type="AlphaFoldDB" id="A0A7G9FJV2"/>
<sequence length="386" mass="42212">MGFFKDFKRDFAQAVNELMPDKDELGAEYDDEDMVNTFDENDQMEVAPEDLLENLDEIRIDRPEPEMPEASENLEHFSNVETMEKDKTSDETSVFDTVPEAEVIQDELEMEPEPFSEDELEPKPDTEYLQAETVTEVGAEIKEDTADETDELKALDALDEENMLEHTEEALLTEPETETKQEELQNFLTADLEKAVEDTLAKQAEEETQMENERVQEDAAMETTMDTAAVEKTDVSSLVEADTTYITKTTVINGDLQTDGCIDLIGTVNGAVSCDGKLIVGGSITGDVQVGELYANAARIEGDVHVVDAAKIGVGTVVVGNVFAGSAVIAGAVKGDIDVQGPVIVDSTAVIMGNIKSRSVQINNGAVIEGMCSQCYSEIDVKSFFE</sequence>
<accession>A0A7G9FJV2</accession>
<reference evidence="2 3" key="1">
    <citation type="submission" date="2020-08" db="EMBL/GenBank/DDBJ databases">
        <authorList>
            <person name="Liu C."/>
            <person name="Sun Q."/>
        </authorList>
    </citation>
    <scope>NUCLEOTIDE SEQUENCE [LARGE SCALE GENOMIC DNA]</scope>
    <source>
        <strain evidence="2 3">NSJ-4</strain>
    </source>
</reference>
<comment type="similarity">
    <text evidence="1">Belongs to the bactofilin family.</text>
</comment>
<protein>
    <submittedName>
        <fullName evidence="2">Polymer-forming cytoskeletal protein</fullName>
    </submittedName>
</protein>
<dbReference type="Proteomes" id="UP000515819">
    <property type="component" value="Chromosome"/>
</dbReference>
<dbReference type="InterPro" id="IPR007607">
    <property type="entry name" value="BacA/B"/>
</dbReference>
<evidence type="ECO:0000313" key="3">
    <source>
        <dbReference type="Proteomes" id="UP000515819"/>
    </source>
</evidence>